<proteinExistence type="predicted"/>
<keyword evidence="2" id="KW-1185">Reference proteome</keyword>
<gene>
    <name evidence="1" type="ORF">ACFPQ4_03020</name>
</gene>
<comment type="caution">
    <text evidence="1">The sequence shown here is derived from an EMBL/GenBank/DDBJ whole genome shotgun (WGS) entry which is preliminary data.</text>
</comment>
<organism evidence="1 2">
    <name type="scientific">Cohnella yongneupensis</name>
    <dbReference type="NCBI Taxonomy" id="425006"/>
    <lineage>
        <taxon>Bacteria</taxon>
        <taxon>Bacillati</taxon>
        <taxon>Bacillota</taxon>
        <taxon>Bacilli</taxon>
        <taxon>Bacillales</taxon>
        <taxon>Paenibacillaceae</taxon>
        <taxon>Cohnella</taxon>
    </lineage>
</organism>
<dbReference type="RefSeq" id="WP_378110259.1">
    <property type="nucleotide sequence ID" value="NZ_JBHSNC010000010.1"/>
</dbReference>
<evidence type="ECO:0000313" key="1">
    <source>
        <dbReference type="EMBL" id="MFC5528422.1"/>
    </source>
</evidence>
<dbReference type="EMBL" id="JBHSNC010000010">
    <property type="protein sequence ID" value="MFC5528422.1"/>
    <property type="molecule type" value="Genomic_DNA"/>
</dbReference>
<evidence type="ECO:0000313" key="2">
    <source>
        <dbReference type="Proteomes" id="UP001596108"/>
    </source>
</evidence>
<accession>A0ABW0QXU5</accession>
<reference evidence="2" key="1">
    <citation type="journal article" date="2019" name="Int. J. Syst. Evol. Microbiol.">
        <title>The Global Catalogue of Microorganisms (GCM) 10K type strain sequencing project: providing services to taxonomists for standard genome sequencing and annotation.</title>
        <authorList>
            <consortium name="The Broad Institute Genomics Platform"/>
            <consortium name="The Broad Institute Genome Sequencing Center for Infectious Disease"/>
            <person name="Wu L."/>
            <person name="Ma J."/>
        </authorList>
    </citation>
    <scope>NUCLEOTIDE SEQUENCE [LARGE SCALE GENOMIC DNA]</scope>
    <source>
        <strain evidence="2">CGMCC 1.18578</strain>
    </source>
</reference>
<protein>
    <submittedName>
        <fullName evidence="1">Uncharacterized protein</fullName>
    </submittedName>
</protein>
<sequence>MNYSGASKPELVQIALFEDCPLDLRYAAARELQHRHKRLIAGLMNQTWWSLHNSVKHDIEKLRHKVLQLRREMEACGVPKWLARSFIDRRVIKRINRQLMNSSAGVARKHVNRKAVRR</sequence>
<name>A0ABW0QXU5_9BACL</name>
<dbReference type="Proteomes" id="UP001596108">
    <property type="component" value="Unassembled WGS sequence"/>
</dbReference>